<keyword evidence="2" id="KW-0028">Amino-acid biosynthesis</keyword>
<dbReference type="InterPro" id="IPR050103">
    <property type="entry name" value="Class-III_PLP-dep_AT"/>
</dbReference>
<comment type="cofactor">
    <cofactor evidence="1">
        <name>pyridoxal 5'-phosphate</name>
        <dbReference type="ChEBI" id="CHEBI:597326"/>
    </cofactor>
</comment>
<dbReference type="Pfam" id="PF00202">
    <property type="entry name" value="Aminotran_3"/>
    <property type="match status" value="1"/>
</dbReference>
<dbReference type="EMBL" id="QNRE01000003">
    <property type="protein sequence ID" value="RBO92414.1"/>
    <property type="molecule type" value="Genomic_DNA"/>
</dbReference>
<evidence type="ECO:0000256" key="3">
    <source>
        <dbReference type="ARBA" id="ARBA00022576"/>
    </source>
</evidence>
<keyword evidence="2" id="KW-0055">Arginine biosynthesis</keyword>
<evidence type="ECO:0000313" key="8">
    <source>
        <dbReference type="Proteomes" id="UP000252586"/>
    </source>
</evidence>
<dbReference type="Gene3D" id="3.90.1150.10">
    <property type="entry name" value="Aspartate Aminotransferase, domain 1"/>
    <property type="match status" value="1"/>
</dbReference>
<sequence length="467" mass="50340">MTARSRRAVLDIYRRHYNHSLSLMMRAGRLPIEVSAREHTIVDERGREYLDFSAGYGVFGLGHLDPDVQRAAQRQLAELAMVPPPLRTAAAEELKRTLARITPGDLEHVILSGSGSEAVEVARRLARLARPGRVRMVAATTGYHGKTLGAMALLGQNHLTAPFFDADPDTRFVPYGDLRAMAAALDDGVAAVCLEPVVGGGYVTVPPDGYLTEVARLCRWHGALLIADEVQTGFGRTGTLFGVDRENVAPDILVVSKAMSGGHVPISATVVRDEVFAAALETSGGALPFDTEAGWSPFVCAAAAAAMEKIVADDLAGNAARLGDYLLDRLASVAARYPSLVLEVEGRGLMVGMKVLNPLVEQGILLQMVRRGVLTGISMNSAAKHPALRIFPPLTVSRAEIDKAVAALDATLADLSQYPAFSYRILDTFMAVQFHLPRWLLRYGADILSARRGIVRTRPWTPAFVAD</sequence>
<reference evidence="7 8" key="1">
    <citation type="submission" date="2018-06" db="EMBL/GenBank/DDBJ databases">
        <title>Genomic Encyclopedia of Type Strains, Phase IV (KMG-IV): sequencing the most valuable type-strain genomes for metagenomic binning, comparative biology and taxonomic classification.</title>
        <authorList>
            <person name="Goeker M."/>
        </authorList>
    </citation>
    <scope>NUCLEOTIDE SEQUENCE [LARGE SCALE GENOMIC DNA]</scope>
    <source>
        <strain evidence="7 8">DSM 44599</strain>
    </source>
</reference>
<dbReference type="PIRSF" id="PIRSF000521">
    <property type="entry name" value="Transaminase_4ab_Lys_Orn"/>
    <property type="match status" value="1"/>
</dbReference>
<dbReference type="GO" id="GO:0008483">
    <property type="term" value="F:transaminase activity"/>
    <property type="evidence" value="ECO:0007669"/>
    <property type="project" value="UniProtKB-KW"/>
</dbReference>
<keyword evidence="5 6" id="KW-0663">Pyridoxal phosphate</keyword>
<dbReference type="AlphaFoldDB" id="A0A366DT24"/>
<dbReference type="InterPro" id="IPR005814">
    <property type="entry name" value="Aminotrans_3"/>
</dbReference>
<keyword evidence="8" id="KW-1185">Reference proteome</keyword>
<keyword evidence="4 7" id="KW-0808">Transferase</keyword>
<dbReference type="InterPro" id="IPR015421">
    <property type="entry name" value="PyrdxlP-dep_Trfase_major"/>
</dbReference>
<organism evidence="7 8">
    <name type="scientific">Nocardia puris</name>
    <dbReference type="NCBI Taxonomy" id="208602"/>
    <lineage>
        <taxon>Bacteria</taxon>
        <taxon>Bacillati</taxon>
        <taxon>Actinomycetota</taxon>
        <taxon>Actinomycetes</taxon>
        <taxon>Mycobacteriales</taxon>
        <taxon>Nocardiaceae</taxon>
        <taxon>Nocardia</taxon>
    </lineage>
</organism>
<evidence type="ECO:0000313" key="7">
    <source>
        <dbReference type="EMBL" id="RBO92414.1"/>
    </source>
</evidence>
<evidence type="ECO:0000256" key="1">
    <source>
        <dbReference type="ARBA" id="ARBA00001933"/>
    </source>
</evidence>
<dbReference type="GO" id="GO:0006526">
    <property type="term" value="P:L-arginine biosynthetic process"/>
    <property type="evidence" value="ECO:0007669"/>
    <property type="project" value="UniProtKB-KW"/>
</dbReference>
<dbReference type="SUPFAM" id="SSF53383">
    <property type="entry name" value="PLP-dependent transferases"/>
    <property type="match status" value="1"/>
</dbReference>
<dbReference type="CDD" id="cd00610">
    <property type="entry name" value="OAT_like"/>
    <property type="match status" value="1"/>
</dbReference>
<keyword evidence="3 7" id="KW-0032">Aminotransferase</keyword>
<dbReference type="OrthoDB" id="9801052at2"/>
<dbReference type="PROSITE" id="PS00600">
    <property type="entry name" value="AA_TRANSFER_CLASS_3"/>
    <property type="match status" value="1"/>
</dbReference>
<dbReference type="InterPro" id="IPR015422">
    <property type="entry name" value="PyrdxlP-dep_Trfase_small"/>
</dbReference>
<evidence type="ECO:0000256" key="5">
    <source>
        <dbReference type="ARBA" id="ARBA00022898"/>
    </source>
</evidence>
<dbReference type="PANTHER" id="PTHR11986">
    <property type="entry name" value="AMINOTRANSFERASE CLASS III"/>
    <property type="match status" value="1"/>
</dbReference>
<comment type="similarity">
    <text evidence="6">Belongs to the class-III pyridoxal-phosphate-dependent aminotransferase family.</text>
</comment>
<evidence type="ECO:0000256" key="2">
    <source>
        <dbReference type="ARBA" id="ARBA00022571"/>
    </source>
</evidence>
<evidence type="ECO:0000256" key="4">
    <source>
        <dbReference type="ARBA" id="ARBA00022679"/>
    </source>
</evidence>
<proteinExistence type="inferred from homology"/>
<dbReference type="STRING" id="1210090.GCA_001613185_03545"/>
<comment type="caution">
    <text evidence="7">The sequence shown here is derived from an EMBL/GenBank/DDBJ whole genome shotgun (WGS) entry which is preliminary data.</text>
</comment>
<dbReference type="Proteomes" id="UP000252586">
    <property type="component" value="Unassembled WGS sequence"/>
</dbReference>
<dbReference type="PANTHER" id="PTHR11986:SF79">
    <property type="entry name" value="ACETYLORNITHINE AMINOTRANSFERASE, MITOCHONDRIAL"/>
    <property type="match status" value="1"/>
</dbReference>
<dbReference type="InterPro" id="IPR049704">
    <property type="entry name" value="Aminotrans_3_PPA_site"/>
</dbReference>
<gene>
    <name evidence="7" type="ORF">DFR74_10357</name>
</gene>
<dbReference type="GO" id="GO:0042802">
    <property type="term" value="F:identical protein binding"/>
    <property type="evidence" value="ECO:0007669"/>
    <property type="project" value="TreeGrafter"/>
</dbReference>
<accession>A0A366DT24</accession>
<dbReference type="Gene3D" id="3.40.640.10">
    <property type="entry name" value="Type I PLP-dependent aspartate aminotransferase-like (Major domain)"/>
    <property type="match status" value="1"/>
</dbReference>
<name>A0A366DT24_9NOCA</name>
<evidence type="ECO:0000256" key="6">
    <source>
        <dbReference type="RuleBase" id="RU003560"/>
    </source>
</evidence>
<dbReference type="RefSeq" id="WP_067510033.1">
    <property type="nucleotide sequence ID" value="NZ_QNRE01000003.1"/>
</dbReference>
<dbReference type="FunFam" id="3.40.640.10:FF:000004">
    <property type="entry name" value="Acetylornithine aminotransferase"/>
    <property type="match status" value="1"/>
</dbReference>
<protein>
    <submittedName>
        <fullName evidence="7">Diamine aminotransferase</fullName>
    </submittedName>
</protein>
<dbReference type="GO" id="GO:0030170">
    <property type="term" value="F:pyridoxal phosphate binding"/>
    <property type="evidence" value="ECO:0007669"/>
    <property type="project" value="InterPro"/>
</dbReference>
<dbReference type="InterPro" id="IPR015424">
    <property type="entry name" value="PyrdxlP-dep_Trfase"/>
</dbReference>